<reference evidence="2 3" key="1">
    <citation type="submission" date="2015-04" db="EMBL/GenBank/DDBJ databases">
        <title>Complete genome sequence of Schizopora paradoxa KUC8140, a cosmopolitan wood degrader in East Asia.</title>
        <authorList>
            <consortium name="DOE Joint Genome Institute"/>
            <person name="Min B."/>
            <person name="Park H."/>
            <person name="Jang Y."/>
            <person name="Kim J.-J."/>
            <person name="Kim K.H."/>
            <person name="Pangilinan J."/>
            <person name="Lipzen A."/>
            <person name="Riley R."/>
            <person name="Grigoriev I.V."/>
            <person name="Spatafora J.W."/>
            <person name="Choi I.-G."/>
        </authorList>
    </citation>
    <scope>NUCLEOTIDE SEQUENCE [LARGE SCALE GENOMIC DNA]</scope>
    <source>
        <strain evidence="2 3">KUC8140</strain>
    </source>
</reference>
<organism evidence="2 3">
    <name type="scientific">Schizopora paradoxa</name>
    <dbReference type="NCBI Taxonomy" id="27342"/>
    <lineage>
        <taxon>Eukaryota</taxon>
        <taxon>Fungi</taxon>
        <taxon>Dikarya</taxon>
        <taxon>Basidiomycota</taxon>
        <taxon>Agaricomycotina</taxon>
        <taxon>Agaricomycetes</taxon>
        <taxon>Hymenochaetales</taxon>
        <taxon>Schizoporaceae</taxon>
        <taxon>Schizopora</taxon>
    </lineage>
</organism>
<gene>
    <name evidence="2" type="ORF">SCHPADRAFT_318869</name>
</gene>
<protein>
    <submittedName>
        <fullName evidence="2">Uncharacterized protein</fullName>
    </submittedName>
</protein>
<accession>A0A0H2RQS1</accession>
<evidence type="ECO:0000313" key="3">
    <source>
        <dbReference type="Proteomes" id="UP000053477"/>
    </source>
</evidence>
<name>A0A0H2RQS1_9AGAM</name>
<evidence type="ECO:0000313" key="2">
    <source>
        <dbReference type="EMBL" id="KLO14325.1"/>
    </source>
</evidence>
<keyword evidence="3" id="KW-1185">Reference proteome</keyword>
<dbReference type="InParanoid" id="A0A0H2RQS1"/>
<feature type="region of interest" description="Disordered" evidence="1">
    <location>
        <begin position="1"/>
        <end position="26"/>
    </location>
</feature>
<feature type="compositionally biased region" description="Low complexity" evidence="1">
    <location>
        <begin position="1"/>
        <end position="15"/>
    </location>
</feature>
<feature type="compositionally biased region" description="Polar residues" evidence="1">
    <location>
        <begin position="16"/>
        <end position="26"/>
    </location>
</feature>
<evidence type="ECO:0000256" key="1">
    <source>
        <dbReference type="SAM" id="MobiDB-lite"/>
    </source>
</evidence>
<dbReference type="EMBL" id="KQ085945">
    <property type="protein sequence ID" value="KLO14325.1"/>
    <property type="molecule type" value="Genomic_DNA"/>
</dbReference>
<sequence>MDDSDSNSSNLCLDSQPTNDDTGSNQRDITLLSAPWIEDLHRDQSTISYSYFSTYSTNYTMSNLVGPGRLLGNLYSKAGSSLERRLGKLAYRAGIGGHAKAEAYMLHGSLYLLIESDDPMKWEEACEMLLICAR</sequence>
<proteinExistence type="predicted"/>
<dbReference type="Proteomes" id="UP000053477">
    <property type="component" value="Unassembled WGS sequence"/>
</dbReference>
<dbReference type="AlphaFoldDB" id="A0A0H2RQS1"/>